<keyword evidence="2" id="KW-1185">Reference proteome</keyword>
<sequence length="77" mass="8241">MATVGDTSRGGSTRGGAIGLATYASAIVSHKMECESWLERVAGDRAAYREEAMLEIYRHDGTPSRADGLRPRDEVAG</sequence>
<accession>A0AAD6J146</accession>
<name>A0AAD6J146_DREDA</name>
<gene>
    <name evidence="1" type="ORF">Dda_3339</name>
</gene>
<dbReference type="EMBL" id="JAQGDS010000003">
    <property type="protein sequence ID" value="KAJ6262528.1"/>
    <property type="molecule type" value="Genomic_DNA"/>
</dbReference>
<reference evidence="1" key="1">
    <citation type="submission" date="2023-01" db="EMBL/GenBank/DDBJ databases">
        <title>The chitinases involved in constricting ring structure development in the nematode-trapping fungus Drechslerella dactyloides.</title>
        <authorList>
            <person name="Wang R."/>
            <person name="Zhang L."/>
            <person name="Tang P."/>
            <person name="Li S."/>
            <person name="Liang L."/>
        </authorList>
    </citation>
    <scope>NUCLEOTIDE SEQUENCE</scope>
    <source>
        <strain evidence="1">YMF1.00031</strain>
    </source>
</reference>
<organism evidence="1 2">
    <name type="scientific">Drechslerella dactyloides</name>
    <name type="common">Nematode-trapping fungus</name>
    <name type="synonym">Arthrobotrys dactyloides</name>
    <dbReference type="NCBI Taxonomy" id="74499"/>
    <lineage>
        <taxon>Eukaryota</taxon>
        <taxon>Fungi</taxon>
        <taxon>Dikarya</taxon>
        <taxon>Ascomycota</taxon>
        <taxon>Pezizomycotina</taxon>
        <taxon>Orbiliomycetes</taxon>
        <taxon>Orbiliales</taxon>
        <taxon>Orbiliaceae</taxon>
        <taxon>Drechslerella</taxon>
    </lineage>
</organism>
<evidence type="ECO:0000313" key="2">
    <source>
        <dbReference type="Proteomes" id="UP001221413"/>
    </source>
</evidence>
<proteinExistence type="predicted"/>
<evidence type="ECO:0000313" key="1">
    <source>
        <dbReference type="EMBL" id="KAJ6262528.1"/>
    </source>
</evidence>
<comment type="caution">
    <text evidence="1">The sequence shown here is derived from an EMBL/GenBank/DDBJ whole genome shotgun (WGS) entry which is preliminary data.</text>
</comment>
<protein>
    <submittedName>
        <fullName evidence="1">Uncharacterized protein</fullName>
    </submittedName>
</protein>
<dbReference type="AlphaFoldDB" id="A0AAD6J146"/>
<dbReference type="Proteomes" id="UP001221413">
    <property type="component" value="Unassembled WGS sequence"/>
</dbReference>